<dbReference type="RefSeq" id="WP_021069729.1">
    <property type="nucleotide sequence ID" value="NZ_ATDL01000012.1"/>
</dbReference>
<keyword evidence="5" id="KW-1185">Reference proteome</keyword>
<feature type="domain" description="Protein FecR C-terminal" evidence="3">
    <location>
        <begin position="317"/>
        <end position="381"/>
    </location>
</feature>
<name>U2HXA8_9SPHI</name>
<dbReference type="PATRIC" id="fig|1346330.5.peg.1547"/>
<evidence type="ECO:0000259" key="2">
    <source>
        <dbReference type="Pfam" id="PF04773"/>
    </source>
</evidence>
<proteinExistence type="predicted"/>
<keyword evidence="1" id="KW-0472">Membrane</keyword>
<dbReference type="EMBL" id="ATDL01000012">
    <property type="protein sequence ID" value="ERJ59910.1"/>
    <property type="molecule type" value="Genomic_DNA"/>
</dbReference>
<comment type="caution">
    <text evidence="4">The sequence shown here is derived from an EMBL/GenBank/DDBJ whole genome shotgun (WGS) entry which is preliminary data.</text>
</comment>
<evidence type="ECO:0000313" key="5">
    <source>
        <dbReference type="Proteomes" id="UP000016584"/>
    </source>
</evidence>
<protein>
    <recommendedName>
        <fullName evidence="6">FecR protein domain-containing protein</fullName>
    </recommendedName>
</protein>
<dbReference type="OrthoDB" id="649666at2"/>
<evidence type="ECO:0000313" key="4">
    <source>
        <dbReference type="EMBL" id="ERJ59910.1"/>
    </source>
</evidence>
<dbReference type="Pfam" id="PF04773">
    <property type="entry name" value="FecR"/>
    <property type="match status" value="1"/>
</dbReference>
<keyword evidence="1" id="KW-0812">Transmembrane</keyword>
<dbReference type="Gene3D" id="2.60.120.1440">
    <property type="match status" value="1"/>
</dbReference>
<gene>
    <name evidence="4" type="ORF">M472_14150</name>
</gene>
<dbReference type="Gene3D" id="3.55.50.30">
    <property type="match status" value="1"/>
</dbReference>
<feature type="transmembrane region" description="Helical" evidence="1">
    <location>
        <begin position="92"/>
        <end position="111"/>
    </location>
</feature>
<accession>U2HXA8</accession>
<reference evidence="4 5" key="1">
    <citation type="journal article" date="2013" name="Genome Announc.">
        <title>The Draft Genome Sequence of Sphingomonas paucimobilis Strain HER1398 (Proteobacteria), Host to the Giant PAU Phage, Indicates That It Is a Member of the Genus Sphingobacterium (Bacteroidetes).</title>
        <authorList>
            <person name="White R.A.III."/>
            <person name="Suttle C.A."/>
        </authorList>
    </citation>
    <scope>NUCLEOTIDE SEQUENCE [LARGE SCALE GENOMIC DNA]</scope>
    <source>
        <strain evidence="4 5">HER1398</strain>
    </source>
</reference>
<dbReference type="STRING" id="1346330.M472_14150"/>
<dbReference type="eggNOG" id="COG3712">
    <property type="taxonomic scope" value="Bacteria"/>
</dbReference>
<dbReference type="Pfam" id="PF16344">
    <property type="entry name" value="FecR_C"/>
    <property type="match status" value="1"/>
</dbReference>
<sequence length="385" mass="43594">MENKSTLFERYLSGDISREELQRLLSFFEEETNGETELDDRIRQVLDDRDSDSTDPDYISSMLERNATKLNAVVRQEEKEVKKVYRLSQQQWLRIAAVFLCVLVGLGYWRFYDSSSDLSVATAVDIAPGTDRAVLILDDDRTIVLDSSALGIVNKEDVVQYADGTLLAAVGNSERLILRTPKGGQFRVSLPDGTQAWLNADSEISYPVVFDNKERKLSVRGEVYLEVAKERNRPFIVESDNQRIEVLGTHFNVNAYRDNGRVITTLSEGSVRVTHAQTGEELVLKPGDQVQIAPQGRMKVQQVDITEIVSWKEGLYVVHDQELGLFAKQLERWYDVDVDMSTFNRQKLSAVIPRDATLATVLDAIALKTDVQFRIEGRRVTAVKK</sequence>
<dbReference type="InterPro" id="IPR012373">
    <property type="entry name" value="Ferrdict_sens_TM"/>
</dbReference>
<keyword evidence="1" id="KW-1133">Transmembrane helix</keyword>
<dbReference type="PANTHER" id="PTHR30273">
    <property type="entry name" value="PERIPLASMIC SIGNAL SENSOR AND SIGMA FACTOR ACTIVATOR FECR-RELATED"/>
    <property type="match status" value="1"/>
</dbReference>
<dbReference type="PANTHER" id="PTHR30273:SF2">
    <property type="entry name" value="PROTEIN FECR"/>
    <property type="match status" value="1"/>
</dbReference>
<dbReference type="GO" id="GO:0016989">
    <property type="term" value="F:sigma factor antagonist activity"/>
    <property type="evidence" value="ECO:0007669"/>
    <property type="project" value="TreeGrafter"/>
</dbReference>
<dbReference type="InterPro" id="IPR006860">
    <property type="entry name" value="FecR"/>
</dbReference>
<evidence type="ECO:0008006" key="6">
    <source>
        <dbReference type="Google" id="ProtNLM"/>
    </source>
</evidence>
<organism evidence="4 5">
    <name type="scientific">Sphingobacterium paucimobilis HER1398</name>
    <dbReference type="NCBI Taxonomy" id="1346330"/>
    <lineage>
        <taxon>Bacteria</taxon>
        <taxon>Pseudomonadati</taxon>
        <taxon>Bacteroidota</taxon>
        <taxon>Sphingobacteriia</taxon>
        <taxon>Sphingobacteriales</taxon>
        <taxon>Sphingobacteriaceae</taxon>
        <taxon>Sphingobacterium</taxon>
    </lineage>
</organism>
<feature type="domain" description="FecR protein" evidence="2">
    <location>
        <begin position="178"/>
        <end position="272"/>
    </location>
</feature>
<evidence type="ECO:0000259" key="3">
    <source>
        <dbReference type="Pfam" id="PF16344"/>
    </source>
</evidence>
<dbReference type="AlphaFoldDB" id="U2HXA8"/>
<dbReference type="InterPro" id="IPR032508">
    <property type="entry name" value="FecR_C"/>
</dbReference>
<evidence type="ECO:0000256" key="1">
    <source>
        <dbReference type="SAM" id="Phobius"/>
    </source>
</evidence>
<dbReference type="PIRSF" id="PIRSF018266">
    <property type="entry name" value="FecR"/>
    <property type="match status" value="1"/>
</dbReference>
<dbReference type="Proteomes" id="UP000016584">
    <property type="component" value="Unassembled WGS sequence"/>
</dbReference>